<sequence>MTYIDMIVLGAAGSIILFLPVLVILAAIATWRSSRAHRAAVRAEAVDSARDLRRIGVQVDEMRKDFDWLVSDRMIEQAVSMARTGQPEMSIAQATGISASELDAIAKLRH</sequence>
<evidence type="ECO:0000256" key="1">
    <source>
        <dbReference type="SAM" id="Phobius"/>
    </source>
</evidence>
<name>A0ABW7I562_9RHOB</name>
<keyword evidence="1" id="KW-0812">Transmembrane</keyword>
<dbReference type="Proteomes" id="UP001607157">
    <property type="component" value="Unassembled WGS sequence"/>
</dbReference>
<gene>
    <name evidence="2" type="ORF">ACGRVM_05395</name>
</gene>
<evidence type="ECO:0000313" key="2">
    <source>
        <dbReference type="EMBL" id="MFH0253314.1"/>
    </source>
</evidence>
<proteinExistence type="predicted"/>
<feature type="transmembrane region" description="Helical" evidence="1">
    <location>
        <begin position="6"/>
        <end position="28"/>
    </location>
</feature>
<organism evidence="2 3">
    <name type="scientific">Roseovarius aquimarinus</name>
    <dbReference type="NCBI Taxonomy" id="1229156"/>
    <lineage>
        <taxon>Bacteria</taxon>
        <taxon>Pseudomonadati</taxon>
        <taxon>Pseudomonadota</taxon>
        <taxon>Alphaproteobacteria</taxon>
        <taxon>Rhodobacterales</taxon>
        <taxon>Roseobacteraceae</taxon>
        <taxon>Roseovarius</taxon>
    </lineage>
</organism>
<evidence type="ECO:0000313" key="3">
    <source>
        <dbReference type="Proteomes" id="UP001607157"/>
    </source>
</evidence>
<reference evidence="2 3" key="1">
    <citation type="submission" date="2024-10" db="EMBL/GenBank/DDBJ databases">
        <authorList>
            <person name="Yang X.-N."/>
        </authorList>
    </citation>
    <scope>NUCLEOTIDE SEQUENCE [LARGE SCALE GENOMIC DNA]</scope>
    <source>
        <strain evidence="2 3">CAU 1059</strain>
    </source>
</reference>
<keyword evidence="1" id="KW-0472">Membrane</keyword>
<dbReference type="RefSeq" id="WP_377167919.1">
    <property type="nucleotide sequence ID" value="NZ_JBHTJC010000001.1"/>
</dbReference>
<protein>
    <recommendedName>
        <fullName evidence="4">DUF2802 domain-containing protein</fullName>
    </recommendedName>
</protein>
<dbReference type="EMBL" id="JBIHMM010000001">
    <property type="protein sequence ID" value="MFH0253314.1"/>
    <property type="molecule type" value="Genomic_DNA"/>
</dbReference>
<keyword evidence="1" id="KW-1133">Transmembrane helix</keyword>
<evidence type="ECO:0008006" key="4">
    <source>
        <dbReference type="Google" id="ProtNLM"/>
    </source>
</evidence>
<comment type="caution">
    <text evidence="2">The sequence shown here is derived from an EMBL/GenBank/DDBJ whole genome shotgun (WGS) entry which is preliminary data.</text>
</comment>
<keyword evidence="3" id="KW-1185">Reference proteome</keyword>
<accession>A0ABW7I562</accession>